<dbReference type="SMART" id="SM00866">
    <property type="entry name" value="UTRA"/>
    <property type="match status" value="1"/>
</dbReference>
<keyword evidence="2" id="KW-0238">DNA-binding</keyword>
<dbReference type="PANTHER" id="PTHR44846">
    <property type="entry name" value="MANNOSYL-D-GLYCERATE TRANSPORT/METABOLISM SYSTEM REPRESSOR MNGR-RELATED"/>
    <property type="match status" value="1"/>
</dbReference>
<accession>A0A7W7WHN6</accession>
<dbReference type="SUPFAM" id="SSF64288">
    <property type="entry name" value="Chorismate lyase-like"/>
    <property type="match status" value="1"/>
</dbReference>
<dbReference type="RefSeq" id="WP_184913951.1">
    <property type="nucleotide sequence ID" value="NZ_JACHJR010000001.1"/>
</dbReference>
<dbReference type="AlphaFoldDB" id="A0A7W7WHN6"/>
<dbReference type="InterPro" id="IPR036390">
    <property type="entry name" value="WH_DNA-bd_sf"/>
</dbReference>
<dbReference type="SUPFAM" id="SSF46785">
    <property type="entry name" value="Winged helix' DNA-binding domain"/>
    <property type="match status" value="1"/>
</dbReference>
<evidence type="ECO:0000256" key="3">
    <source>
        <dbReference type="ARBA" id="ARBA00023163"/>
    </source>
</evidence>
<dbReference type="InterPro" id="IPR011663">
    <property type="entry name" value="UTRA"/>
</dbReference>
<proteinExistence type="predicted"/>
<gene>
    <name evidence="5" type="ORF">F4556_002274</name>
</gene>
<dbReference type="Pfam" id="PF07702">
    <property type="entry name" value="UTRA"/>
    <property type="match status" value="1"/>
</dbReference>
<keyword evidence="3" id="KW-0804">Transcription</keyword>
<feature type="domain" description="HTH gntR-type" evidence="4">
    <location>
        <begin position="5"/>
        <end position="73"/>
    </location>
</feature>
<evidence type="ECO:0000256" key="2">
    <source>
        <dbReference type="ARBA" id="ARBA00023125"/>
    </source>
</evidence>
<dbReference type="GO" id="GO:0045892">
    <property type="term" value="P:negative regulation of DNA-templated transcription"/>
    <property type="evidence" value="ECO:0007669"/>
    <property type="project" value="TreeGrafter"/>
</dbReference>
<reference evidence="5 6" key="1">
    <citation type="submission" date="2020-08" db="EMBL/GenBank/DDBJ databases">
        <title>Sequencing the genomes of 1000 actinobacteria strains.</title>
        <authorList>
            <person name="Klenk H.-P."/>
        </authorList>
    </citation>
    <scope>NUCLEOTIDE SEQUENCE [LARGE SCALE GENOMIC DNA]</scope>
    <source>
        <strain evidence="5 6">DSM 44786</strain>
    </source>
</reference>
<evidence type="ECO:0000313" key="6">
    <source>
        <dbReference type="Proteomes" id="UP000573327"/>
    </source>
</evidence>
<dbReference type="PROSITE" id="PS50949">
    <property type="entry name" value="HTH_GNTR"/>
    <property type="match status" value="1"/>
</dbReference>
<comment type="caution">
    <text evidence="5">The sequence shown here is derived from an EMBL/GenBank/DDBJ whole genome shotgun (WGS) entry which is preliminary data.</text>
</comment>
<name>A0A7W7WHN6_9ACTN</name>
<dbReference type="SMART" id="SM00345">
    <property type="entry name" value="HTH_GNTR"/>
    <property type="match status" value="1"/>
</dbReference>
<keyword evidence="1" id="KW-0805">Transcription regulation</keyword>
<organism evidence="5 6">
    <name type="scientific">Kitasatospora gansuensis</name>
    <dbReference type="NCBI Taxonomy" id="258050"/>
    <lineage>
        <taxon>Bacteria</taxon>
        <taxon>Bacillati</taxon>
        <taxon>Actinomycetota</taxon>
        <taxon>Actinomycetes</taxon>
        <taxon>Kitasatosporales</taxon>
        <taxon>Streptomycetaceae</taxon>
        <taxon>Kitasatospora</taxon>
    </lineage>
</organism>
<evidence type="ECO:0000256" key="1">
    <source>
        <dbReference type="ARBA" id="ARBA00023015"/>
    </source>
</evidence>
<dbReference type="InterPro" id="IPR000524">
    <property type="entry name" value="Tscrpt_reg_HTH_GntR"/>
</dbReference>
<dbReference type="Proteomes" id="UP000573327">
    <property type="component" value="Unassembled WGS sequence"/>
</dbReference>
<dbReference type="InterPro" id="IPR050679">
    <property type="entry name" value="Bact_HTH_transcr_reg"/>
</dbReference>
<protein>
    <submittedName>
        <fullName evidence="5">GntR family transcriptional regulator</fullName>
    </submittedName>
</protein>
<sequence>MSPAERQYQRIAADLRRRIGLGEWQTGDVLPSRAKLAIEYAVDANVLQRAQQLLITEGLLEGRTGSGTYVRRPVPRRAMVRSRIGAPVSFRADLGAIDGTGSWESSTDTNSPAPQRVAARLGVEPGAPTVHTVYEFLIDSQPVLLANSWEPLALTQGSPVICPEYGPLAGQGVVRRMAEIGVRVERAVERTRPSRATATQANLLGVSAGDLVTLIERTHYDQDGRAVETAELVVPDSRWDISYELPIGRQES</sequence>
<dbReference type="GO" id="GO:0003700">
    <property type="term" value="F:DNA-binding transcription factor activity"/>
    <property type="evidence" value="ECO:0007669"/>
    <property type="project" value="InterPro"/>
</dbReference>
<evidence type="ECO:0000313" key="5">
    <source>
        <dbReference type="EMBL" id="MBB4946739.1"/>
    </source>
</evidence>
<dbReference type="EMBL" id="JACHJR010000001">
    <property type="protein sequence ID" value="MBB4946739.1"/>
    <property type="molecule type" value="Genomic_DNA"/>
</dbReference>
<keyword evidence="6" id="KW-1185">Reference proteome</keyword>
<dbReference type="CDD" id="cd07377">
    <property type="entry name" value="WHTH_GntR"/>
    <property type="match status" value="1"/>
</dbReference>
<dbReference type="PANTHER" id="PTHR44846:SF17">
    <property type="entry name" value="GNTR-FAMILY TRANSCRIPTIONAL REGULATOR"/>
    <property type="match status" value="1"/>
</dbReference>
<evidence type="ECO:0000259" key="4">
    <source>
        <dbReference type="PROSITE" id="PS50949"/>
    </source>
</evidence>
<dbReference type="Pfam" id="PF00392">
    <property type="entry name" value="GntR"/>
    <property type="match status" value="1"/>
</dbReference>
<dbReference type="InterPro" id="IPR028978">
    <property type="entry name" value="Chorismate_lyase_/UTRA_dom_sf"/>
</dbReference>
<dbReference type="GO" id="GO:0003677">
    <property type="term" value="F:DNA binding"/>
    <property type="evidence" value="ECO:0007669"/>
    <property type="project" value="UniProtKB-KW"/>
</dbReference>
<dbReference type="Gene3D" id="3.40.1410.10">
    <property type="entry name" value="Chorismate lyase-like"/>
    <property type="match status" value="1"/>
</dbReference>
<dbReference type="Gene3D" id="1.10.10.10">
    <property type="entry name" value="Winged helix-like DNA-binding domain superfamily/Winged helix DNA-binding domain"/>
    <property type="match status" value="1"/>
</dbReference>
<dbReference type="InterPro" id="IPR036388">
    <property type="entry name" value="WH-like_DNA-bd_sf"/>
</dbReference>